<gene>
    <name evidence="2" type="ORF">NDK47_00225</name>
</gene>
<dbReference type="InterPro" id="IPR057238">
    <property type="entry name" value="DUF7916"/>
</dbReference>
<dbReference type="EMBL" id="CP098755">
    <property type="protein sequence ID" value="USG65845.1"/>
    <property type="molecule type" value="Genomic_DNA"/>
</dbReference>
<dbReference type="SUPFAM" id="SSF51366">
    <property type="entry name" value="Ribulose-phoshate binding barrel"/>
    <property type="match status" value="1"/>
</dbReference>
<dbReference type="Pfam" id="PF25509">
    <property type="entry name" value="DUF7916"/>
    <property type="match status" value="1"/>
</dbReference>
<organism evidence="2 3">
    <name type="scientific">Brevibacillus ruminantium</name>
    <dbReference type="NCBI Taxonomy" id="2950604"/>
    <lineage>
        <taxon>Bacteria</taxon>
        <taxon>Bacillati</taxon>
        <taxon>Bacillota</taxon>
        <taxon>Bacilli</taxon>
        <taxon>Bacillales</taxon>
        <taxon>Paenibacillaceae</taxon>
        <taxon>Brevibacillus</taxon>
    </lineage>
</organism>
<sequence length="307" mass="32410">MVSKRLLDCTASDFAQMTGQDLKQAIKASEGRSLIAEVISATPPLYPSVTNAELAAAFGADMILLNFFDVQSPCIKGLPDCRPKEVVHLLKRLTGRPVGLNLEPVDPHARQAEELSVLPPGRLATAETFSLAKQLGFDFVCLTGNPKTGVTNSEIEGAIRTARAVMGAEMLVIAGKMHGAGVEGETGGCLVAEEAIQRFAEAGADIILLPSPGTIPGITLDVAKKLVDLVHAQGAMALLATGTSQEGSDEATIRQIALHSKMAGADLYHIGDAGYSGIAIPENIMHYSITVRGKRHTYVRMASSVIR</sequence>
<reference evidence="2" key="1">
    <citation type="submission" date="2022-06" db="EMBL/GenBank/DDBJ databases">
        <title>Genome sequencing of Brevibacillus sp. BB3-R1.</title>
        <authorList>
            <person name="Heo J."/>
            <person name="Lee D."/>
            <person name="Won M."/>
            <person name="Han B.-H."/>
            <person name="Hong S.-B."/>
            <person name="Kwon S.-W."/>
        </authorList>
    </citation>
    <scope>NUCLEOTIDE SEQUENCE</scope>
    <source>
        <strain evidence="2">BB3-R1</strain>
    </source>
</reference>
<feature type="domain" description="DUF7916" evidence="1">
    <location>
        <begin position="7"/>
        <end position="307"/>
    </location>
</feature>
<evidence type="ECO:0000313" key="3">
    <source>
        <dbReference type="Proteomes" id="UP001056500"/>
    </source>
</evidence>
<dbReference type="RefSeq" id="WP_251872933.1">
    <property type="nucleotide sequence ID" value="NZ_CP098755.1"/>
</dbReference>
<keyword evidence="3" id="KW-1185">Reference proteome</keyword>
<dbReference type="Proteomes" id="UP001056500">
    <property type="component" value="Chromosome"/>
</dbReference>
<proteinExistence type="predicted"/>
<protein>
    <submittedName>
        <fullName evidence="2">Haloacid dehalogenase-like hydrolase</fullName>
    </submittedName>
</protein>
<dbReference type="InterPro" id="IPR011060">
    <property type="entry name" value="RibuloseP-bd_barrel"/>
</dbReference>
<name>A0ABY4WJ24_9BACL</name>
<evidence type="ECO:0000313" key="2">
    <source>
        <dbReference type="EMBL" id="USG65845.1"/>
    </source>
</evidence>
<accession>A0ABY4WJ24</accession>
<evidence type="ECO:0000259" key="1">
    <source>
        <dbReference type="Pfam" id="PF25509"/>
    </source>
</evidence>